<evidence type="ECO:0000313" key="1">
    <source>
        <dbReference type="EMBL" id="EAX92688.1"/>
    </source>
</evidence>
<organism evidence="1 2">
    <name type="scientific">Trichomonas vaginalis (strain ATCC PRA-98 / G3)</name>
    <dbReference type="NCBI Taxonomy" id="412133"/>
    <lineage>
        <taxon>Eukaryota</taxon>
        <taxon>Metamonada</taxon>
        <taxon>Parabasalia</taxon>
        <taxon>Trichomonadida</taxon>
        <taxon>Trichomonadidae</taxon>
        <taxon>Trichomonas</taxon>
    </lineage>
</organism>
<name>A2FQY3_TRIV3</name>
<accession>A2FQY3</accession>
<dbReference type="EMBL" id="DS113953">
    <property type="protein sequence ID" value="EAX92688.1"/>
    <property type="molecule type" value="Genomic_DNA"/>
</dbReference>
<protein>
    <submittedName>
        <fullName evidence="1">Uncharacterized protein</fullName>
    </submittedName>
</protein>
<dbReference type="SUPFAM" id="SSF56281">
    <property type="entry name" value="Metallo-hydrolase/oxidoreductase"/>
    <property type="match status" value="1"/>
</dbReference>
<keyword evidence="2" id="KW-1185">Reference proteome</keyword>
<dbReference type="VEuPathDB" id="TrichDB:TVAG_439160"/>
<dbReference type="AlphaFoldDB" id="A2FQY3"/>
<dbReference type="Proteomes" id="UP000001542">
    <property type="component" value="Unassembled WGS sequence"/>
</dbReference>
<evidence type="ECO:0000313" key="2">
    <source>
        <dbReference type="Proteomes" id="UP000001542"/>
    </source>
</evidence>
<dbReference type="KEGG" id="tva:4750401"/>
<dbReference type="InterPro" id="IPR036866">
    <property type="entry name" value="RibonucZ/Hydroxyglut_hydro"/>
</dbReference>
<dbReference type="Gene3D" id="3.60.15.10">
    <property type="entry name" value="Ribonuclease Z/Hydroxyacylglutathione hydrolase-like"/>
    <property type="match status" value="1"/>
</dbReference>
<dbReference type="OrthoDB" id="10511127at2759"/>
<proteinExistence type="predicted"/>
<gene>
    <name evidence="1" type="ORF">TVAG_439160</name>
</gene>
<reference evidence="1" key="2">
    <citation type="journal article" date="2007" name="Science">
        <title>Draft genome sequence of the sexually transmitted pathogen Trichomonas vaginalis.</title>
        <authorList>
            <person name="Carlton J.M."/>
            <person name="Hirt R.P."/>
            <person name="Silva J.C."/>
            <person name="Delcher A.L."/>
            <person name="Schatz M."/>
            <person name="Zhao Q."/>
            <person name="Wortman J.R."/>
            <person name="Bidwell S.L."/>
            <person name="Alsmark U.C.M."/>
            <person name="Besteiro S."/>
            <person name="Sicheritz-Ponten T."/>
            <person name="Noel C.J."/>
            <person name="Dacks J.B."/>
            <person name="Foster P.G."/>
            <person name="Simillion C."/>
            <person name="Van de Peer Y."/>
            <person name="Miranda-Saavedra D."/>
            <person name="Barton G.J."/>
            <person name="Westrop G.D."/>
            <person name="Mueller S."/>
            <person name="Dessi D."/>
            <person name="Fiori P.L."/>
            <person name="Ren Q."/>
            <person name="Paulsen I."/>
            <person name="Zhang H."/>
            <person name="Bastida-Corcuera F.D."/>
            <person name="Simoes-Barbosa A."/>
            <person name="Brown M.T."/>
            <person name="Hayes R.D."/>
            <person name="Mukherjee M."/>
            <person name="Okumura C.Y."/>
            <person name="Schneider R."/>
            <person name="Smith A.J."/>
            <person name="Vanacova S."/>
            <person name="Villalvazo M."/>
            <person name="Haas B.J."/>
            <person name="Pertea M."/>
            <person name="Feldblyum T.V."/>
            <person name="Utterback T.R."/>
            <person name="Shu C.L."/>
            <person name="Osoegawa K."/>
            <person name="de Jong P.J."/>
            <person name="Hrdy I."/>
            <person name="Horvathova L."/>
            <person name="Zubacova Z."/>
            <person name="Dolezal P."/>
            <person name="Malik S.B."/>
            <person name="Logsdon J.M. Jr."/>
            <person name="Henze K."/>
            <person name="Gupta A."/>
            <person name="Wang C.C."/>
            <person name="Dunne R.L."/>
            <person name="Upcroft J.A."/>
            <person name="Upcroft P."/>
            <person name="White O."/>
            <person name="Salzberg S.L."/>
            <person name="Tang P."/>
            <person name="Chiu C.-H."/>
            <person name="Lee Y.-S."/>
            <person name="Embley T.M."/>
            <person name="Coombs G.H."/>
            <person name="Mottram J.C."/>
            <person name="Tachezy J."/>
            <person name="Fraser-Liggett C.M."/>
            <person name="Johnson P.J."/>
        </authorList>
    </citation>
    <scope>NUCLEOTIDE SEQUENCE [LARGE SCALE GENOMIC DNA]</scope>
    <source>
        <strain evidence="1">G3</strain>
    </source>
</reference>
<dbReference type="InParanoid" id="A2FQY3"/>
<dbReference type="VEuPathDB" id="TrichDB:TVAGG3_0236060"/>
<dbReference type="RefSeq" id="XP_001305618.1">
    <property type="nucleotide sequence ID" value="XM_001305617.1"/>
</dbReference>
<reference evidence="1" key="1">
    <citation type="submission" date="2006-10" db="EMBL/GenBank/DDBJ databases">
        <authorList>
            <person name="Amadeo P."/>
            <person name="Zhao Q."/>
            <person name="Wortman J."/>
            <person name="Fraser-Liggett C."/>
            <person name="Carlton J."/>
        </authorList>
    </citation>
    <scope>NUCLEOTIDE SEQUENCE</scope>
    <source>
        <strain evidence="1">G3</strain>
    </source>
</reference>
<sequence length="498" mass="55857">MFRVDCKNNGTIIECLGVKILALFEQFPTSEHLLPNFFTSQFNFDYSTIDIVLISDGRSYVLVEALMKIPEFHGLIVTTQANYRIGRNLITEYRMIDSNNRNPLPTDLRIITLNFHQPFTFTELCFIPTPNGCGIGNCNWLITKNTDAELVSFKAFLVTGYNTSTTFTPPYSPIVSNSQATPLPPPPKAPDVVCVVPTAISEFDCGETIKIIASKVKEKLGYGLKVVIPTFTDDILFFLMSYLRYTSALSVGFAHLSYRGQTLMDIATSFEYTEAINGLEISEKVDSNILEGSSVLFGPSPNQPIGQIVQARDFLGNRCDFMQIISPEPKPYIYAMNSGYQALSRYINQMMSENVIIPPIFQRLDSFSIKNAKPYPFETPISEDLVRWVDIKELQLADSRFPVFSGNIVGEYAKVASTSQNFVVSPPILEQIVYYLTDQGAQNIDFSDNRLTFEFPFVEGDSKASILFTNDDITLETGSGLIEDVILEFLTKKVHSYV</sequence>